<dbReference type="InterPro" id="IPR025867">
    <property type="entry name" value="MnmE_helical"/>
</dbReference>
<evidence type="ECO:0000256" key="1">
    <source>
        <dbReference type="ARBA" id="ARBA00011043"/>
    </source>
</evidence>
<keyword evidence="6 8" id="KW-0378">Hydrolase</keyword>
<comment type="caution">
    <text evidence="8">The sequence shown here is derived from an EMBL/GenBank/DDBJ whole genome shotgun (WGS) entry which is preliminary data.</text>
</comment>
<dbReference type="PANTHER" id="PTHR42714">
    <property type="entry name" value="TRNA MODIFICATION GTPASE GTPBP3"/>
    <property type="match status" value="1"/>
</dbReference>
<dbReference type="EC" id="3.6.-.-" evidence="6"/>
<dbReference type="InterPro" id="IPR004520">
    <property type="entry name" value="GTPase_MnmE"/>
</dbReference>
<dbReference type="EMBL" id="JAAOZC010000002">
    <property type="protein sequence ID" value="NIJ07403.1"/>
    <property type="molecule type" value="Genomic_DNA"/>
</dbReference>
<keyword evidence="9" id="KW-1185">Reference proteome</keyword>
<feature type="binding site" evidence="6">
    <location>
        <position position="253"/>
    </location>
    <ligand>
        <name>K(+)</name>
        <dbReference type="ChEBI" id="CHEBI:29103"/>
    </ligand>
</feature>
<dbReference type="SUPFAM" id="SSF52540">
    <property type="entry name" value="P-loop containing nucleoside triphosphate hydrolases"/>
    <property type="match status" value="1"/>
</dbReference>
<dbReference type="PROSITE" id="PS51709">
    <property type="entry name" value="G_TRME"/>
    <property type="match status" value="1"/>
</dbReference>
<dbReference type="InterPro" id="IPR027417">
    <property type="entry name" value="P-loop_NTPase"/>
</dbReference>
<feature type="binding site" evidence="6">
    <location>
        <position position="126"/>
    </location>
    <ligand>
        <name>(6S)-5-formyl-5,6,7,8-tetrahydrofolate</name>
        <dbReference type="ChEBI" id="CHEBI:57457"/>
    </ligand>
</feature>
<dbReference type="Gene3D" id="3.30.1360.120">
    <property type="entry name" value="Probable tRNA modification gtpase trme, domain 1"/>
    <property type="match status" value="1"/>
</dbReference>
<comment type="caution">
    <text evidence="6">Lacks conserved residue(s) required for the propagation of feature annotation.</text>
</comment>
<comment type="subcellular location">
    <subcellularLocation>
        <location evidence="6">Cytoplasm</location>
    </subcellularLocation>
</comment>
<feature type="binding site" evidence="6">
    <location>
        <position position="86"/>
    </location>
    <ligand>
        <name>(6S)-5-formyl-5,6,7,8-tetrahydrofolate</name>
        <dbReference type="ChEBI" id="CHEBI:57457"/>
    </ligand>
</feature>
<dbReference type="InterPro" id="IPR005225">
    <property type="entry name" value="Small_GTP-bd"/>
</dbReference>
<dbReference type="PANTHER" id="PTHR42714:SF2">
    <property type="entry name" value="TRNA MODIFICATION GTPASE GTPBP3, MITOCHONDRIAL"/>
    <property type="match status" value="1"/>
</dbReference>
<comment type="cofactor">
    <cofactor evidence="6">
        <name>K(+)</name>
        <dbReference type="ChEBI" id="CHEBI:29103"/>
    </cofactor>
    <text evidence="6">Binds 1 potassium ion per subunit.</text>
</comment>
<dbReference type="Pfam" id="PF10396">
    <property type="entry name" value="TrmE_N"/>
    <property type="match status" value="1"/>
</dbReference>
<keyword evidence="3 6" id="KW-0547">Nucleotide-binding</keyword>
<keyword evidence="5 6" id="KW-0342">GTP-binding</keyword>
<evidence type="ECO:0000313" key="8">
    <source>
        <dbReference type="EMBL" id="NIJ07403.1"/>
    </source>
</evidence>
<evidence type="ECO:0000259" key="7">
    <source>
        <dbReference type="PROSITE" id="PS51709"/>
    </source>
</evidence>
<evidence type="ECO:0000256" key="4">
    <source>
        <dbReference type="ARBA" id="ARBA00022958"/>
    </source>
</evidence>
<dbReference type="InterPro" id="IPR018948">
    <property type="entry name" value="GTP-bd_TrmE_N"/>
</dbReference>
<evidence type="ECO:0000256" key="6">
    <source>
        <dbReference type="HAMAP-Rule" id="MF_00379"/>
    </source>
</evidence>
<feature type="binding site" evidence="6">
    <location>
        <position position="29"/>
    </location>
    <ligand>
        <name>(6S)-5-formyl-5,6,7,8-tetrahydrofolate</name>
        <dbReference type="ChEBI" id="CHEBI:57457"/>
    </ligand>
</feature>
<proteinExistence type="inferred from homology"/>
<comment type="similarity">
    <text evidence="1 6">Belongs to the TRAFAC class TrmE-Era-EngA-EngB-Septin-like GTPase superfamily. TrmE GTPase family.</text>
</comment>
<dbReference type="Pfam" id="PF01926">
    <property type="entry name" value="MMR_HSR1"/>
    <property type="match status" value="1"/>
</dbReference>
<feature type="binding site" evidence="6">
    <location>
        <begin position="276"/>
        <end position="279"/>
    </location>
    <ligand>
        <name>GTP</name>
        <dbReference type="ChEBI" id="CHEBI:37565"/>
    </ligand>
</feature>
<accession>A0ABX0TPD9</accession>
<feature type="binding site" evidence="6">
    <location>
        <position position="257"/>
    </location>
    <ligand>
        <name>Mg(2+)</name>
        <dbReference type="ChEBI" id="CHEBI:18420"/>
    </ligand>
</feature>
<evidence type="ECO:0000256" key="2">
    <source>
        <dbReference type="ARBA" id="ARBA00022694"/>
    </source>
</evidence>
<feature type="binding site" evidence="6">
    <location>
        <position position="236"/>
    </location>
    <ligand>
        <name>Mg(2+)</name>
        <dbReference type="ChEBI" id="CHEBI:18420"/>
    </ligand>
</feature>
<feature type="binding site" evidence="6">
    <location>
        <position position="433"/>
    </location>
    <ligand>
        <name>(6S)-5-formyl-5,6,7,8-tetrahydrofolate</name>
        <dbReference type="ChEBI" id="CHEBI:57457"/>
    </ligand>
</feature>
<protein>
    <recommendedName>
        <fullName evidence="6">tRNA modification GTPase MnmE</fullName>
        <ecNumber evidence="6">3.6.-.-</ecNumber>
    </recommendedName>
</protein>
<dbReference type="CDD" id="cd14858">
    <property type="entry name" value="TrmE_N"/>
    <property type="match status" value="1"/>
</dbReference>
<organism evidence="8 9">
    <name type="scientific">Sphingomonas vulcanisoli</name>
    <dbReference type="NCBI Taxonomy" id="1658060"/>
    <lineage>
        <taxon>Bacteria</taxon>
        <taxon>Pseudomonadati</taxon>
        <taxon>Pseudomonadota</taxon>
        <taxon>Alphaproteobacteria</taxon>
        <taxon>Sphingomonadales</taxon>
        <taxon>Sphingomonadaceae</taxon>
        <taxon>Sphingomonas</taxon>
    </lineage>
</organism>
<dbReference type="SUPFAM" id="SSF103025">
    <property type="entry name" value="Folate-binding domain"/>
    <property type="match status" value="1"/>
</dbReference>
<dbReference type="InterPro" id="IPR006073">
    <property type="entry name" value="GTP-bd"/>
</dbReference>
<evidence type="ECO:0000256" key="3">
    <source>
        <dbReference type="ARBA" id="ARBA00022741"/>
    </source>
</evidence>
<dbReference type="Pfam" id="PF12631">
    <property type="entry name" value="MnmE_helical"/>
    <property type="match status" value="1"/>
</dbReference>
<dbReference type="GO" id="GO:0016787">
    <property type="term" value="F:hydrolase activity"/>
    <property type="evidence" value="ECO:0007669"/>
    <property type="project" value="UniProtKB-KW"/>
</dbReference>
<dbReference type="InterPro" id="IPR027266">
    <property type="entry name" value="TrmE/GcvT-like"/>
</dbReference>
<comment type="function">
    <text evidence="6">Exhibits a very high intrinsic GTPase hydrolysis rate. Involved in the addition of a carboxymethylaminomethyl (cmnm) group at the wobble position (U34) of certain tRNAs, forming tRNA-cmnm(5)s(2)U34.</text>
</comment>
<gene>
    <name evidence="6" type="primary">mnmE</name>
    <name evidence="6" type="synonym">trmE</name>
    <name evidence="8" type="ORF">FHS31_000999</name>
</gene>
<dbReference type="NCBIfam" id="NF003661">
    <property type="entry name" value="PRK05291.1-3"/>
    <property type="match status" value="1"/>
</dbReference>
<feature type="binding site" evidence="6">
    <location>
        <position position="232"/>
    </location>
    <ligand>
        <name>K(+)</name>
        <dbReference type="ChEBI" id="CHEBI:29103"/>
    </ligand>
</feature>
<dbReference type="InterPro" id="IPR027368">
    <property type="entry name" value="MnmE_dom2"/>
</dbReference>
<feature type="binding site" evidence="6">
    <location>
        <position position="251"/>
    </location>
    <ligand>
        <name>K(+)</name>
        <dbReference type="ChEBI" id="CHEBI:29103"/>
    </ligand>
</feature>
<dbReference type="RefSeq" id="WP_167072269.1">
    <property type="nucleotide sequence ID" value="NZ_JAAOZC010000002.1"/>
</dbReference>
<name>A0ABX0TPD9_9SPHN</name>
<comment type="subunit">
    <text evidence="6">Homodimer. Heterotetramer of two MnmE and two MnmG subunits.</text>
</comment>
<feature type="domain" description="TrmE-type G" evidence="7">
    <location>
        <begin position="222"/>
        <end position="361"/>
    </location>
</feature>
<feature type="binding site" evidence="6">
    <location>
        <begin position="251"/>
        <end position="257"/>
    </location>
    <ligand>
        <name>GTP</name>
        <dbReference type="ChEBI" id="CHEBI:37565"/>
    </ligand>
</feature>
<reference evidence="8 9" key="1">
    <citation type="submission" date="2020-03" db="EMBL/GenBank/DDBJ databases">
        <title>Genomic Encyclopedia of Type Strains, Phase III (KMG-III): the genomes of soil and plant-associated and newly described type strains.</title>
        <authorList>
            <person name="Whitman W."/>
        </authorList>
    </citation>
    <scope>NUCLEOTIDE SEQUENCE [LARGE SCALE GENOMIC DNA]</scope>
    <source>
        <strain evidence="8 9">CECT 8804</strain>
    </source>
</reference>
<dbReference type="Gene3D" id="3.40.50.300">
    <property type="entry name" value="P-loop containing nucleotide triphosphate hydrolases"/>
    <property type="match status" value="1"/>
</dbReference>
<evidence type="ECO:0000256" key="5">
    <source>
        <dbReference type="ARBA" id="ARBA00023134"/>
    </source>
</evidence>
<keyword evidence="6" id="KW-0479">Metal-binding</keyword>
<dbReference type="SUPFAM" id="SSF116878">
    <property type="entry name" value="TrmE connector domain"/>
    <property type="match status" value="1"/>
</dbReference>
<keyword evidence="6" id="KW-0460">Magnesium</keyword>
<keyword evidence="6" id="KW-0963">Cytoplasm</keyword>
<dbReference type="InterPro" id="IPR031168">
    <property type="entry name" value="G_TrmE"/>
</dbReference>
<keyword evidence="4 6" id="KW-0630">Potassium</keyword>
<evidence type="ECO:0000313" key="9">
    <source>
        <dbReference type="Proteomes" id="UP000727456"/>
    </source>
</evidence>
<dbReference type="HAMAP" id="MF_00379">
    <property type="entry name" value="GTPase_MnmE"/>
    <property type="match status" value="1"/>
</dbReference>
<keyword evidence="2 6" id="KW-0819">tRNA processing</keyword>
<feature type="binding site" evidence="6">
    <location>
        <begin position="232"/>
        <end position="237"/>
    </location>
    <ligand>
        <name>GTP</name>
        <dbReference type="ChEBI" id="CHEBI:37565"/>
    </ligand>
</feature>
<dbReference type="CDD" id="cd04164">
    <property type="entry name" value="trmE"/>
    <property type="match status" value="1"/>
</dbReference>
<dbReference type="NCBIfam" id="TIGR00231">
    <property type="entry name" value="small_GTP"/>
    <property type="match status" value="1"/>
</dbReference>
<feature type="binding site" evidence="6">
    <location>
        <position position="256"/>
    </location>
    <ligand>
        <name>K(+)</name>
        <dbReference type="ChEBI" id="CHEBI:29103"/>
    </ligand>
</feature>
<dbReference type="Gene3D" id="1.20.120.430">
    <property type="entry name" value="tRNA modification GTPase MnmE domain 2"/>
    <property type="match status" value="1"/>
</dbReference>
<sequence>MQRFCREDAPGTIYALSSGAPPAAIAIVRISGPEAGAVLCALAGALPVPRRATLRHLHDAAGARLDQALLLWFPGPSTATGEDLAELHLHGGRAVVRAVLDAIGALPGCRMAEPGEFTRRALLNGRIDLAQAEGLADLLEAESEQARIAALRMAEGGLSRRIGDWRTRLVALAAEIEAALEFGEELDDEALLPPAFDRALAVLHEEIADILRAPSAERLRDGFRVVIAGPANSGKSTLINALAEREVAIATPIPGTTRDSLEAPIAIGGTALLLTDTAGLRETSDVVEAIGVDRARAVIESADLVIWLGAIEDAPPRSVSVHGRNDIPGREATPSGYALGLSALTGQGMTALRDLIAAAASAEIRSDSLALNIRQRALLVDAERALAGTMTESDPLLQAEHLRAGRAAFDAVVGRADVEAVLDGLFARFCLGK</sequence>
<dbReference type="Proteomes" id="UP000727456">
    <property type="component" value="Unassembled WGS sequence"/>
</dbReference>